<dbReference type="PANTHER" id="PTHR42090:SF1">
    <property type="match status" value="1"/>
</dbReference>
<organism evidence="2 3">
    <name type="scientific">Elsinoe australis</name>
    <dbReference type="NCBI Taxonomy" id="40998"/>
    <lineage>
        <taxon>Eukaryota</taxon>
        <taxon>Fungi</taxon>
        <taxon>Dikarya</taxon>
        <taxon>Ascomycota</taxon>
        <taxon>Pezizomycotina</taxon>
        <taxon>Dothideomycetes</taxon>
        <taxon>Dothideomycetidae</taxon>
        <taxon>Myriangiales</taxon>
        <taxon>Elsinoaceae</taxon>
        <taxon>Elsinoe</taxon>
    </lineage>
</organism>
<dbReference type="EMBL" id="PTQR01000100">
    <property type="protein sequence ID" value="TKX20195.1"/>
    <property type="molecule type" value="Genomic_DNA"/>
</dbReference>
<dbReference type="AlphaFoldDB" id="A0A4U7ASZ3"/>
<name>A0A4U7ASZ3_9PEZI</name>
<gene>
    <name evidence="2" type="ORF">C1H76_7696</name>
</gene>
<evidence type="ECO:0000256" key="1">
    <source>
        <dbReference type="SAM" id="MobiDB-lite"/>
    </source>
</evidence>
<proteinExistence type="predicted"/>
<dbReference type="Proteomes" id="UP000308133">
    <property type="component" value="Unassembled WGS sequence"/>
</dbReference>
<feature type="compositionally biased region" description="Low complexity" evidence="1">
    <location>
        <begin position="110"/>
        <end position="121"/>
    </location>
</feature>
<protein>
    <submittedName>
        <fullName evidence="2">Uncharacterized protein</fullName>
    </submittedName>
</protein>
<comment type="caution">
    <text evidence="2">The sequence shown here is derived from an EMBL/GenBank/DDBJ whole genome shotgun (WGS) entry which is preliminary data.</text>
</comment>
<feature type="region of interest" description="Disordered" evidence="1">
    <location>
        <begin position="23"/>
        <end position="149"/>
    </location>
</feature>
<dbReference type="PANTHER" id="PTHR42090">
    <property type="match status" value="1"/>
</dbReference>
<feature type="compositionally biased region" description="Basic and acidic residues" evidence="1">
    <location>
        <begin position="33"/>
        <end position="61"/>
    </location>
</feature>
<accession>A0A4U7ASZ3</accession>
<evidence type="ECO:0000313" key="3">
    <source>
        <dbReference type="Proteomes" id="UP000308133"/>
    </source>
</evidence>
<sequence>MLSRTFFRTTRSLYRPSTFIPSRALSQTTRVAARKDAMGKDDLKPEPNEYSKSASDDEAARIDGTAFNPNQTRPEEQLESGEQEKGTGNPLNASPANHEISQPRKGTEGGAESSSAQSGQGPSDRQRSSGGSTTGGSGSYKSGKGKKYD</sequence>
<evidence type="ECO:0000313" key="2">
    <source>
        <dbReference type="EMBL" id="TKX20195.1"/>
    </source>
</evidence>
<reference evidence="2 3" key="1">
    <citation type="submission" date="2018-02" db="EMBL/GenBank/DDBJ databases">
        <title>Draft genome sequences of Elsinoe sp., causing black scab on jojoba.</title>
        <authorList>
            <person name="Stodart B."/>
            <person name="Jeffress S."/>
            <person name="Ash G."/>
            <person name="Arun Chinnappa K."/>
        </authorList>
    </citation>
    <scope>NUCLEOTIDE SEQUENCE [LARGE SCALE GENOMIC DNA]</scope>
    <source>
        <strain evidence="2 3">Hillstone_2</strain>
    </source>
</reference>